<comment type="similarity">
    <text evidence="1">Belongs to the SNW family.</text>
</comment>
<keyword evidence="5" id="KW-1185">Reference proteome</keyword>
<evidence type="ECO:0000256" key="2">
    <source>
        <dbReference type="SAM" id="MobiDB-lite"/>
    </source>
</evidence>
<protein>
    <submittedName>
        <fullName evidence="4">Puff-specific protein Bx42</fullName>
    </submittedName>
</protein>
<dbReference type="InterPro" id="IPR017862">
    <property type="entry name" value="SKI-int_prot_SKIP"/>
</dbReference>
<sequence length="365" mass="42273">MEVKYVDPDFPFPSHEETATVIQATSVLLQNLVHVAMGGQSDAAKQAAETRFIQYTPSEQSKTFTETPKQRVIKMSAWQVDPLEPPKFKPKNTVRDPHLDSAPVMHSPTRRLTAEEQQQWTIPPAVSNWKNPHGYVIPLDKREAADGRNLQETVVNDNFAQLSSTLYATERLLREEFEQRKAVEEQAAKVKQAEKERRLREIANEARMERGGIRREERDSLRNDYDEKGHYEEKAVKQEERDSHFSRSRSSRTEEDNEREIRRIDDRTRREREYRKQRGRGDDDRLVLDPKGGGRTETLYDERLFNRTGGLDSGFGNEDDYNVFDQPLFKNNGSAIDRLYHAGNGKRMGEDLDEDFEQASKVSKS</sequence>
<dbReference type="EMBL" id="JARBJD010000037">
    <property type="protein sequence ID" value="KAK2958462.1"/>
    <property type="molecule type" value="Genomic_DNA"/>
</dbReference>
<comment type="caution">
    <text evidence="4">The sequence shown here is derived from an EMBL/GenBank/DDBJ whole genome shotgun (WGS) entry which is preliminary data.</text>
</comment>
<dbReference type="PANTHER" id="PTHR12096">
    <property type="entry name" value="NUCLEAR PROTEIN SKIP-RELATED"/>
    <property type="match status" value="1"/>
</dbReference>
<name>A0ABQ9Y3Y0_9EUKA</name>
<evidence type="ECO:0000313" key="4">
    <source>
        <dbReference type="EMBL" id="KAK2958462.1"/>
    </source>
</evidence>
<accession>A0ABQ9Y3Y0</accession>
<dbReference type="InterPro" id="IPR004015">
    <property type="entry name" value="SKI-int_prot_SKIP_SNW-dom"/>
</dbReference>
<feature type="region of interest" description="Disordered" evidence="2">
    <location>
        <begin position="211"/>
        <end position="296"/>
    </location>
</feature>
<feature type="region of interest" description="Disordered" evidence="2">
    <location>
        <begin position="84"/>
        <end position="105"/>
    </location>
</feature>
<feature type="region of interest" description="Disordered" evidence="2">
    <location>
        <begin position="345"/>
        <end position="365"/>
    </location>
</feature>
<evidence type="ECO:0000313" key="5">
    <source>
        <dbReference type="Proteomes" id="UP001281761"/>
    </source>
</evidence>
<organism evidence="4 5">
    <name type="scientific">Blattamonas nauphoetae</name>
    <dbReference type="NCBI Taxonomy" id="2049346"/>
    <lineage>
        <taxon>Eukaryota</taxon>
        <taxon>Metamonada</taxon>
        <taxon>Preaxostyla</taxon>
        <taxon>Oxymonadida</taxon>
        <taxon>Blattamonas</taxon>
    </lineage>
</organism>
<proteinExistence type="inferred from homology"/>
<gene>
    <name evidence="4" type="ORF">BLNAU_6496</name>
</gene>
<dbReference type="Pfam" id="PF02731">
    <property type="entry name" value="SKIP_SNW"/>
    <property type="match status" value="1"/>
</dbReference>
<dbReference type="Proteomes" id="UP001281761">
    <property type="component" value="Unassembled WGS sequence"/>
</dbReference>
<evidence type="ECO:0000256" key="1">
    <source>
        <dbReference type="ARBA" id="ARBA00010197"/>
    </source>
</evidence>
<feature type="domain" description="SKI-interacting protein SKIP SNW" evidence="3">
    <location>
        <begin position="52"/>
        <end position="210"/>
    </location>
</feature>
<evidence type="ECO:0000259" key="3">
    <source>
        <dbReference type="Pfam" id="PF02731"/>
    </source>
</evidence>
<reference evidence="4 5" key="1">
    <citation type="journal article" date="2022" name="bioRxiv">
        <title>Genomics of Preaxostyla Flagellates Illuminates Evolutionary Transitions and the Path Towards Mitochondrial Loss.</title>
        <authorList>
            <person name="Novak L.V.F."/>
            <person name="Treitli S.C."/>
            <person name="Pyrih J."/>
            <person name="Halakuc P."/>
            <person name="Pipaliya S.V."/>
            <person name="Vacek V."/>
            <person name="Brzon O."/>
            <person name="Soukal P."/>
            <person name="Eme L."/>
            <person name="Dacks J.B."/>
            <person name="Karnkowska A."/>
            <person name="Elias M."/>
            <person name="Hampl V."/>
        </authorList>
    </citation>
    <scope>NUCLEOTIDE SEQUENCE [LARGE SCALE GENOMIC DNA]</scope>
    <source>
        <strain evidence="4">NAU3</strain>
        <tissue evidence="4">Gut</tissue>
    </source>
</reference>